<name>A0A6N2U0L8_BIFBR</name>
<sequence length="71" mass="7703">MSVNTARRPSRMDLGELMRMAGMIDMPSPVPSESIALGIEIGRLLERDMASTHVKHALSNISEGKGSNHDV</sequence>
<accession>A0A6N2U0L8</accession>
<gene>
    <name evidence="1" type="ORF">BBLFYP81_01708</name>
</gene>
<dbReference type="AlphaFoldDB" id="A0A6N2U0L8"/>
<reference evidence="1" key="1">
    <citation type="submission" date="2019-11" db="EMBL/GenBank/DDBJ databases">
        <authorList>
            <person name="Feng L."/>
        </authorList>
    </citation>
    <scope>NUCLEOTIDE SEQUENCE</scope>
    <source>
        <strain evidence="1">BbreveLFYP81</strain>
    </source>
</reference>
<proteinExistence type="predicted"/>
<protein>
    <submittedName>
        <fullName evidence="1">Uncharacterized protein</fullName>
    </submittedName>
</protein>
<evidence type="ECO:0000313" key="1">
    <source>
        <dbReference type="EMBL" id="VYT11934.1"/>
    </source>
</evidence>
<dbReference type="RefSeq" id="WP_421727384.1">
    <property type="nucleotide sequence ID" value="NZ_CACRSN010000009.1"/>
</dbReference>
<dbReference type="EMBL" id="CACRSN010000009">
    <property type="protein sequence ID" value="VYT11934.1"/>
    <property type="molecule type" value="Genomic_DNA"/>
</dbReference>
<organism evidence="1">
    <name type="scientific">Bifidobacterium breve</name>
    <dbReference type="NCBI Taxonomy" id="1685"/>
    <lineage>
        <taxon>Bacteria</taxon>
        <taxon>Bacillati</taxon>
        <taxon>Actinomycetota</taxon>
        <taxon>Actinomycetes</taxon>
        <taxon>Bifidobacteriales</taxon>
        <taxon>Bifidobacteriaceae</taxon>
        <taxon>Bifidobacterium</taxon>
    </lineage>
</organism>